<dbReference type="GO" id="GO:0005524">
    <property type="term" value="F:ATP binding"/>
    <property type="evidence" value="ECO:0007669"/>
    <property type="project" value="UniProtKB-KW"/>
</dbReference>
<dbReference type="Gene3D" id="3.40.50.300">
    <property type="entry name" value="P-loop containing nucleotide triphosphate hydrolases"/>
    <property type="match status" value="1"/>
</dbReference>
<proteinExistence type="inferred from homology"/>
<dbReference type="EMBL" id="MFLY01000028">
    <property type="protein sequence ID" value="OGG72859.1"/>
    <property type="molecule type" value="Genomic_DNA"/>
</dbReference>
<dbReference type="Pfam" id="PF00437">
    <property type="entry name" value="T2SSE"/>
    <property type="match status" value="1"/>
</dbReference>
<comment type="caution">
    <text evidence="5">The sequence shown here is derived from an EMBL/GenBank/DDBJ whole genome shotgun (WGS) entry which is preliminary data.</text>
</comment>
<evidence type="ECO:0000259" key="4">
    <source>
        <dbReference type="PROSITE" id="PS00662"/>
    </source>
</evidence>
<keyword evidence="3" id="KW-0067">ATP-binding</keyword>
<dbReference type="PANTHER" id="PTHR30258">
    <property type="entry name" value="TYPE II SECRETION SYSTEM PROTEIN GSPE-RELATED"/>
    <property type="match status" value="1"/>
</dbReference>
<dbReference type="CDD" id="cd01129">
    <property type="entry name" value="PulE-GspE-like"/>
    <property type="match status" value="1"/>
</dbReference>
<dbReference type="InterPro" id="IPR001482">
    <property type="entry name" value="T2SS/T4SS_dom"/>
</dbReference>
<evidence type="ECO:0000256" key="1">
    <source>
        <dbReference type="ARBA" id="ARBA00006611"/>
    </source>
</evidence>
<gene>
    <name evidence="5" type="ORF">A3A38_01270</name>
</gene>
<dbReference type="GO" id="GO:0005886">
    <property type="term" value="C:plasma membrane"/>
    <property type="evidence" value="ECO:0007669"/>
    <property type="project" value="TreeGrafter"/>
</dbReference>
<reference evidence="5 6" key="1">
    <citation type="journal article" date="2016" name="Nat. Commun.">
        <title>Thousands of microbial genomes shed light on interconnected biogeochemical processes in an aquifer system.</title>
        <authorList>
            <person name="Anantharaman K."/>
            <person name="Brown C.T."/>
            <person name="Hug L.A."/>
            <person name="Sharon I."/>
            <person name="Castelle C.J."/>
            <person name="Probst A.J."/>
            <person name="Thomas B.C."/>
            <person name="Singh A."/>
            <person name="Wilkins M.J."/>
            <person name="Karaoz U."/>
            <person name="Brodie E.L."/>
            <person name="Williams K.H."/>
            <person name="Hubbard S.S."/>
            <person name="Banfield J.F."/>
        </authorList>
    </citation>
    <scope>NUCLEOTIDE SEQUENCE [LARGE SCALE GENOMIC DNA]</scope>
</reference>
<accession>A0A1F6EGS8</accession>
<dbReference type="GO" id="GO:0016887">
    <property type="term" value="F:ATP hydrolysis activity"/>
    <property type="evidence" value="ECO:0007669"/>
    <property type="project" value="TreeGrafter"/>
</dbReference>
<dbReference type="SUPFAM" id="SSF52540">
    <property type="entry name" value="P-loop containing nucleoside triphosphate hydrolases"/>
    <property type="match status" value="1"/>
</dbReference>
<keyword evidence="2" id="KW-0547">Nucleotide-binding</keyword>
<evidence type="ECO:0000313" key="6">
    <source>
        <dbReference type="Proteomes" id="UP000177306"/>
    </source>
</evidence>
<evidence type="ECO:0000313" key="5">
    <source>
        <dbReference type="EMBL" id="OGG72859.1"/>
    </source>
</evidence>
<evidence type="ECO:0000256" key="2">
    <source>
        <dbReference type="ARBA" id="ARBA00022741"/>
    </source>
</evidence>
<dbReference type="Proteomes" id="UP000177306">
    <property type="component" value="Unassembled WGS sequence"/>
</dbReference>
<sequence length="452" mass="49385">MSAVKETKLGSFDISGAEIQDVGSRLRTVLDIKKEIGVILGGQKGAKTTKIVEVILAGALAVNASDVHLEPQQQEVRLRLRLDGVLNDVLQIDPATYNYLLSRIKLVSGVKLNVKTEAQDGRFSIKVGEFDVEVRVSVLPGSYGESVVMRILNPNALSVSMEELGLEPRLHALLDRELERPNGMILNTGPTGSGKTTTLYAFLKKVHKPDVKIITIENPVEYHLPGIVQTQADPEHGYTFSDGLRAALRQDPDIIMVGEIRDTETAETAVAAASTGHLVFSTLHTNNAAGTFPRLLTLGVNPKVISSAVTVAMAQRLARKLCPSCKKESALGAGDKKLVKDIVNSIRLDEYKDVQQEKMWVATGCQKCNETGYKGRIGIFEAIVMTPEIEEVILKNPSEHEVKSAAINQNTLSMLQDGIVKALKGVTTMDELRRVLDFENEARSKQKNDADR</sequence>
<organism evidence="5 6">
    <name type="scientific">Candidatus Kaiserbacteria bacterium RIFCSPLOWO2_01_FULL_53_17</name>
    <dbReference type="NCBI Taxonomy" id="1798511"/>
    <lineage>
        <taxon>Bacteria</taxon>
        <taxon>Candidatus Kaiseribacteriota</taxon>
    </lineage>
</organism>
<dbReference type="AlphaFoldDB" id="A0A1F6EGS8"/>
<protein>
    <recommendedName>
        <fullName evidence="4">Bacterial type II secretion system protein E domain-containing protein</fullName>
    </recommendedName>
</protein>
<comment type="similarity">
    <text evidence="1">Belongs to the GSP E family.</text>
</comment>
<dbReference type="PROSITE" id="PS00662">
    <property type="entry name" value="T2SP_E"/>
    <property type="match status" value="1"/>
</dbReference>
<dbReference type="Gene3D" id="3.30.450.90">
    <property type="match status" value="1"/>
</dbReference>
<name>A0A1F6EGS8_9BACT</name>
<feature type="domain" description="Bacterial type II secretion system protein E" evidence="4">
    <location>
        <begin position="248"/>
        <end position="262"/>
    </location>
</feature>
<evidence type="ECO:0000256" key="3">
    <source>
        <dbReference type="ARBA" id="ARBA00022840"/>
    </source>
</evidence>
<dbReference type="InterPro" id="IPR027417">
    <property type="entry name" value="P-loop_NTPase"/>
</dbReference>
<dbReference type="PANTHER" id="PTHR30258:SF1">
    <property type="entry name" value="PROTEIN TRANSPORT PROTEIN HOFB HOMOLOG"/>
    <property type="match status" value="1"/>
</dbReference>